<accession>A0A290ZEQ6</accession>
<protein>
    <submittedName>
        <fullName evidence="5">LysR family transcriptional regulator</fullName>
    </submittedName>
</protein>
<keyword evidence="2" id="KW-0805">Transcription regulation</keyword>
<evidence type="ECO:0000313" key="5">
    <source>
        <dbReference type="EMBL" id="ATE57506.1"/>
    </source>
</evidence>
<sequence length="347" mass="38490">MSTSTQLLLPAGNRLSRLLNTPPALLDTTFDQLRTLIAVYETRSALRAARALGREQSSVQKQIDTLNRNFKQLCGEPLVVKQGRGKDVLITPTGEALVELARTTLTEWLDSIHECRRKLGTTLTVGTTRFMLDSLAKAWDHVAEEFRVRDVELKVVHIRTKDIWTKLESKEVDIVCGSVVTPAGRTVAEAFGDFDVIDWRRGGLALLTNLPEDRLGASAGTGELPRLPLVVPSDGLIAEFLRGWFGPDYRSELDIAAEIDEIQYGMSLLRSGLVKGCMIVTSGLGVVAANNELREGSGLRVVELRNDRKPELERLVGVFARKDERAKFPADHPLNLLWAAFQRERPA</sequence>
<dbReference type="InterPro" id="IPR036390">
    <property type="entry name" value="WH_DNA-bd_sf"/>
</dbReference>
<comment type="similarity">
    <text evidence="1">Belongs to the LysR transcriptional regulatory family.</text>
</comment>
<dbReference type="InterPro" id="IPR036388">
    <property type="entry name" value="WH-like_DNA-bd_sf"/>
</dbReference>
<dbReference type="PANTHER" id="PTHR30126">
    <property type="entry name" value="HTH-TYPE TRANSCRIPTIONAL REGULATOR"/>
    <property type="match status" value="1"/>
</dbReference>
<dbReference type="AlphaFoldDB" id="A0A290ZEQ6"/>
<evidence type="ECO:0000256" key="1">
    <source>
        <dbReference type="ARBA" id="ARBA00009437"/>
    </source>
</evidence>
<dbReference type="PANTHER" id="PTHR30126:SF39">
    <property type="entry name" value="HTH-TYPE TRANSCRIPTIONAL REGULATOR CYSL"/>
    <property type="match status" value="1"/>
</dbReference>
<reference evidence="5" key="1">
    <citation type="submission" date="2017-09" db="EMBL/GenBank/DDBJ databases">
        <title>Complete Genome Sequence of ansamitocin-producing Bacterium Actinosynnema pretiosum X47.</title>
        <authorList>
            <person name="Cao G."/>
            <person name="Zong G."/>
            <person name="Zhong C."/>
            <person name="Fu J."/>
        </authorList>
    </citation>
    <scope>NUCLEOTIDE SEQUENCE [LARGE SCALE GENOMIC DNA]</scope>
    <source>
        <strain evidence="5">X47</strain>
    </source>
</reference>
<dbReference type="InterPro" id="IPR000847">
    <property type="entry name" value="LysR_HTH_N"/>
</dbReference>
<dbReference type="EMBL" id="CP023445">
    <property type="protein sequence ID" value="ATE57506.1"/>
    <property type="molecule type" value="Genomic_DNA"/>
</dbReference>
<dbReference type="GO" id="GO:0000976">
    <property type="term" value="F:transcription cis-regulatory region binding"/>
    <property type="evidence" value="ECO:0007669"/>
    <property type="project" value="TreeGrafter"/>
</dbReference>
<gene>
    <name evidence="5" type="ORF">CNX65_32825</name>
</gene>
<dbReference type="Proteomes" id="UP000218505">
    <property type="component" value="Chromosome"/>
</dbReference>
<keyword evidence="6" id="KW-1185">Reference proteome</keyword>
<dbReference type="Gene3D" id="1.10.10.10">
    <property type="entry name" value="Winged helix-like DNA-binding domain superfamily/Winged helix DNA-binding domain"/>
    <property type="match status" value="1"/>
</dbReference>
<dbReference type="SUPFAM" id="SSF46785">
    <property type="entry name" value="Winged helix' DNA-binding domain"/>
    <property type="match status" value="1"/>
</dbReference>
<evidence type="ECO:0000259" key="4">
    <source>
        <dbReference type="PROSITE" id="PS50931"/>
    </source>
</evidence>
<dbReference type="GO" id="GO:0003700">
    <property type="term" value="F:DNA-binding transcription factor activity"/>
    <property type="evidence" value="ECO:0007669"/>
    <property type="project" value="InterPro"/>
</dbReference>
<dbReference type="KEGG" id="apre:CNX65_32825"/>
<keyword evidence="3" id="KW-0804">Transcription</keyword>
<name>A0A290ZEQ6_9PSEU</name>
<dbReference type="PROSITE" id="PS50931">
    <property type="entry name" value="HTH_LYSR"/>
    <property type="match status" value="1"/>
</dbReference>
<organism evidence="5 6">
    <name type="scientific">Actinosynnema pretiosum</name>
    <dbReference type="NCBI Taxonomy" id="42197"/>
    <lineage>
        <taxon>Bacteria</taxon>
        <taxon>Bacillati</taxon>
        <taxon>Actinomycetota</taxon>
        <taxon>Actinomycetes</taxon>
        <taxon>Pseudonocardiales</taxon>
        <taxon>Pseudonocardiaceae</taxon>
        <taxon>Actinosynnema</taxon>
    </lineage>
</organism>
<evidence type="ECO:0000313" key="6">
    <source>
        <dbReference type="Proteomes" id="UP000218505"/>
    </source>
</evidence>
<proteinExistence type="inferred from homology"/>
<dbReference type="Pfam" id="PF00126">
    <property type="entry name" value="HTH_1"/>
    <property type="match status" value="1"/>
</dbReference>
<feature type="domain" description="HTH lysR-type" evidence="4">
    <location>
        <begin position="28"/>
        <end position="89"/>
    </location>
</feature>
<evidence type="ECO:0000256" key="2">
    <source>
        <dbReference type="ARBA" id="ARBA00023015"/>
    </source>
</evidence>
<evidence type="ECO:0000256" key="3">
    <source>
        <dbReference type="ARBA" id="ARBA00023163"/>
    </source>
</evidence>
<dbReference type="RefSeq" id="WP_096497176.1">
    <property type="nucleotide sequence ID" value="NZ_CP023445.1"/>
</dbReference>